<organism evidence="1 2">
    <name type="scientific">Brachyspira aalborgi</name>
    <dbReference type="NCBI Taxonomy" id="29522"/>
    <lineage>
        <taxon>Bacteria</taxon>
        <taxon>Pseudomonadati</taxon>
        <taxon>Spirochaetota</taxon>
        <taxon>Spirochaetia</taxon>
        <taxon>Brachyspirales</taxon>
        <taxon>Brachyspiraceae</taxon>
        <taxon>Brachyspira</taxon>
    </lineage>
</organism>
<dbReference type="InterPro" id="IPR036890">
    <property type="entry name" value="HATPase_C_sf"/>
</dbReference>
<evidence type="ECO:0000313" key="1">
    <source>
        <dbReference type="EMBL" id="TXJ45753.1"/>
    </source>
</evidence>
<gene>
    <name evidence="1" type="ORF">EPJ70_05065</name>
</gene>
<dbReference type="AlphaFoldDB" id="A0A5C8F7K1"/>
<proteinExistence type="predicted"/>
<dbReference type="RefSeq" id="WP_147526351.1">
    <property type="nucleotide sequence ID" value="NZ_SAYG01000006.1"/>
</dbReference>
<dbReference type="SUPFAM" id="SSF55874">
    <property type="entry name" value="ATPase domain of HSP90 chaperone/DNA topoisomerase II/histidine kinase"/>
    <property type="match status" value="1"/>
</dbReference>
<evidence type="ECO:0000313" key="2">
    <source>
        <dbReference type="Proteomes" id="UP000324574"/>
    </source>
</evidence>
<protein>
    <submittedName>
        <fullName evidence="1">Uncharacterized protein</fullName>
    </submittedName>
</protein>
<sequence length="603" mass="70920">MDTYASLKGLATSFYKNKRNAVELILREAISNAIHACIIQYKQNENNKYLLEISIIINSEEKSIKVEDNGIGFSEDDKRLFFDIAKSNILKQENKLPSKGLGRLVFIYFAKNIHYETTHNKKFISFEYPQQEDNLFKIYNQKFENTYKENGTSLSLNIDEKHLKTFMKKYANPIAKFEEWIIDNFAFLLYDFKELKISASIDKKIKEMQFSNIDKKEFNIKIYDKEFPIEIIIVNSKSNLDIKLVAHKLLIEKKIDYDRIINSLNKKIYISSPLLDDRITADGLNAEIEDIKSELEEEITKVLDKEFDELIAKQREKSRENLRVTKSELPFLAEFMPDFESINGYKIKSKTDFIQDAINEKGKLEQNFWESKDEQLDTRLQKSSLYLYVKHRERVLAKLEQMMGDSNFKEDDFHQLLTDRKCENLEVANHNLWLLDDKFSYFFEAHNSKIGESSVDVEFYFNPFINDEEQPTHIVLLELKNPTKAHNPGQMIEQLKRYASKIYNNAKTKNGVNINVEKCRFFGYIIADINDIKNEEIKQDENTFKLIPYTESSFEGKVSFLPKNERVDLYLTLLSTQDLLRIAKFRNKTLFEILNMSNPNISE</sequence>
<comment type="caution">
    <text evidence="1">The sequence shown here is derived from an EMBL/GenBank/DDBJ whole genome shotgun (WGS) entry which is preliminary data.</text>
</comment>
<dbReference type="Proteomes" id="UP000324574">
    <property type="component" value="Unassembled WGS sequence"/>
</dbReference>
<name>A0A5C8F7K1_9SPIR</name>
<accession>A0A5C8F7K1</accession>
<dbReference type="Gene3D" id="3.30.565.10">
    <property type="entry name" value="Histidine kinase-like ATPase, C-terminal domain"/>
    <property type="match status" value="1"/>
</dbReference>
<reference evidence="1 2" key="1">
    <citation type="journal article" date="1992" name="Lakartidningen">
        <title>[Penicillin V and not amoxicillin is the first choice preparation in acute otitis].</title>
        <authorList>
            <person name="Kamme C."/>
            <person name="Lundgren K."/>
            <person name="Prellner K."/>
        </authorList>
    </citation>
    <scope>NUCLEOTIDE SEQUENCE [LARGE SCALE GENOMIC DNA]</scope>
    <source>
        <strain evidence="1 2">PC3714II</strain>
    </source>
</reference>
<dbReference type="EMBL" id="SAYG01000006">
    <property type="protein sequence ID" value="TXJ45753.1"/>
    <property type="molecule type" value="Genomic_DNA"/>
</dbReference>
<dbReference type="Pfam" id="PF13589">
    <property type="entry name" value="HATPase_c_3"/>
    <property type="match status" value="1"/>
</dbReference>